<organism evidence="2 3">
    <name type="scientific">Stephania cephalantha</name>
    <dbReference type="NCBI Taxonomy" id="152367"/>
    <lineage>
        <taxon>Eukaryota</taxon>
        <taxon>Viridiplantae</taxon>
        <taxon>Streptophyta</taxon>
        <taxon>Embryophyta</taxon>
        <taxon>Tracheophyta</taxon>
        <taxon>Spermatophyta</taxon>
        <taxon>Magnoliopsida</taxon>
        <taxon>Ranunculales</taxon>
        <taxon>Menispermaceae</taxon>
        <taxon>Menispermoideae</taxon>
        <taxon>Cissampelideae</taxon>
        <taxon>Stephania</taxon>
    </lineage>
</organism>
<reference evidence="2 3" key="1">
    <citation type="submission" date="2024-01" db="EMBL/GenBank/DDBJ databases">
        <title>Genome assemblies of Stephania.</title>
        <authorList>
            <person name="Yang L."/>
        </authorList>
    </citation>
    <scope>NUCLEOTIDE SEQUENCE [LARGE SCALE GENOMIC DNA]</scope>
    <source>
        <strain evidence="2">JXDWG</strain>
        <tissue evidence="2">Leaf</tissue>
    </source>
</reference>
<dbReference type="EMBL" id="JBBNAG010000007">
    <property type="protein sequence ID" value="KAK9117848.1"/>
    <property type="molecule type" value="Genomic_DNA"/>
</dbReference>
<feature type="transmembrane region" description="Helical" evidence="1">
    <location>
        <begin position="191"/>
        <end position="209"/>
    </location>
</feature>
<dbReference type="Proteomes" id="UP001419268">
    <property type="component" value="Unassembled WGS sequence"/>
</dbReference>
<keyword evidence="1" id="KW-0812">Transmembrane</keyword>
<dbReference type="AlphaFoldDB" id="A0AAP0NSR3"/>
<comment type="caution">
    <text evidence="2">The sequence shown here is derived from an EMBL/GenBank/DDBJ whole genome shotgun (WGS) entry which is preliminary data.</text>
</comment>
<keyword evidence="3" id="KW-1185">Reference proteome</keyword>
<evidence type="ECO:0000313" key="2">
    <source>
        <dbReference type="EMBL" id="KAK9117848.1"/>
    </source>
</evidence>
<gene>
    <name evidence="2" type="ORF">Scep_015941</name>
</gene>
<accession>A0AAP0NSR3</accession>
<proteinExistence type="predicted"/>
<keyword evidence="1" id="KW-0472">Membrane</keyword>
<evidence type="ECO:0000313" key="3">
    <source>
        <dbReference type="Proteomes" id="UP001419268"/>
    </source>
</evidence>
<sequence length="381" mass="42388">MDAQLNRIDVELQRCSPMLESLEEVKNQIHDFSSEMKTTLKALARRFDELFFLHYGILISINGDPDSVPVPIEGFPTVGVADLVSSKVIQVVVDPDPAEKQSFNFRSEGKSKIQGFGTELNDGFANAVLISLSLEAHFLSKLKWFDHLLPTWLEDHHGTLASSFTLLKSAFLLCSMVKSDFILVCGDTLTFWWLLCNLLVIGVALLLMADVDCVPYKRYYVSNGDSTPRDVMMRFHNVWTSTSAFRWFTFEASLFARVWPLDYPSGSVVATVGMDVTFRFIEMAFVLLDDTLLHNVAGGAIGFVFVDDSSERIVLVADGVDVPIFIFHSTHMINWLAALCGATDAPELVAKISSVIADDSYFTQVVMGFNHSDAKGLQSIL</sequence>
<evidence type="ECO:0000256" key="1">
    <source>
        <dbReference type="SAM" id="Phobius"/>
    </source>
</evidence>
<name>A0AAP0NSR3_9MAGN</name>
<keyword evidence="1" id="KW-1133">Transmembrane helix</keyword>
<protein>
    <submittedName>
        <fullName evidence="2">Uncharacterized protein</fullName>
    </submittedName>
</protein>